<dbReference type="AlphaFoldDB" id="A0A395IJN3"/>
<dbReference type="OrthoDB" id="4835445at2759"/>
<keyword evidence="2" id="KW-0539">Nucleus</keyword>
<protein>
    <recommendedName>
        <fullName evidence="5">Transcription factor domain-containing protein</fullName>
    </recommendedName>
</protein>
<comment type="caution">
    <text evidence="3">The sequence shown here is derived from an EMBL/GenBank/DDBJ whole genome shotgun (WGS) entry which is preliminary data.</text>
</comment>
<dbReference type="InterPro" id="IPR021858">
    <property type="entry name" value="Fun_TF"/>
</dbReference>
<dbReference type="GO" id="GO:0000976">
    <property type="term" value="F:transcription cis-regulatory region binding"/>
    <property type="evidence" value="ECO:0007669"/>
    <property type="project" value="TreeGrafter"/>
</dbReference>
<dbReference type="PANTHER" id="PTHR37534">
    <property type="entry name" value="TRANSCRIPTIONAL ACTIVATOR PROTEIN UGA3"/>
    <property type="match status" value="1"/>
</dbReference>
<evidence type="ECO:0008006" key="5">
    <source>
        <dbReference type="Google" id="ProtNLM"/>
    </source>
</evidence>
<keyword evidence="4" id="KW-1185">Reference proteome</keyword>
<dbReference type="PANTHER" id="PTHR37534:SF11">
    <property type="entry name" value="ZN(II)2CYS6 TRANSCRIPTION FACTOR (EUROFUNG)"/>
    <property type="match status" value="1"/>
</dbReference>
<dbReference type="GO" id="GO:0045944">
    <property type="term" value="P:positive regulation of transcription by RNA polymerase II"/>
    <property type="evidence" value="ECO:0007669"/>
    <property type="project" value="TreeGrafter"/>
</dbReference>
<dbReference type="GO" id="GO:0005634">
    <property type="term" value="C:nucleus"/>
    <property type="evidence" value="ECO:0007669"/>
    <property type="project" value="UniProtKB-SubCell"/>
</dbReference>
<gene>
    <name evidence="3" type="ORF">DID88_000321</name>
</gene>
<name>A0A395IJN3_9HELO</name>
<dbReference type="EMBL" id="QKRW01000049">
    <property type="protein sequence ID" value="RAL59688.1"/>
    <property type="molecule type" value="Genomic_DNA"/>
</dbReference>
<evidence type="ECO:0000256" key="2">
    <source>
        <dbReference type="ARBA" id="ARBA00023242"/>
    </source>
</evidence>
<sequence>MLVEYYFGYICVIFSSFDGMLNPFRSTVGQLWDGSAPIYYAIQSMAAAYLSHHFPRMSAVGIQMQREAFRCLYHSTRTGMDSRGNIDKTLLTVLLVGQTTAWHNPRDLGLAHLKTAKRLYKQRLVYQGLNVDNKMRRHNEFFEQCILYWDLLAGFVEDEENVLMLEDETPRSISAAPVAENHQIFPHPWTGIAPNIQILFAQVGRLIRSYRKSTFNPLPNIALNDPFFDFSSLPVEQNVFTNIEWVTKAQLLEEELLAVNLPSETQLVDAGDKNTPVRQYILLAEAYRCAALLEIYRVFPTIYLERQPDSKEILSLPALHSADGFLISLALHVISLLEKIPPSSGTRCLQPIVMIVAASELRFSPVSMQAFPIDAAFDFNFRYEQGSASSGTVGLNSITQFELDIATARRFVATRLQDFKLSLAAKPMAKALILIEETWARADLGQEVFWSKSLETRSPLNRN</sequence>
<comment type="subcellular location">
    <subcellularLocation>
        <location evidence="1">Nucleus</location>
    </subcellularLocation>
</comment>
<dbReference type="Proteomes" id="UP000249056">
    <property type="component" value="Unassembled WGS sequence"/>
</dbReference>
<evidence type="ECO:0000313" key="3">
    <source>
        <dbReference type="EMBL" id="RAL59688.1"/>
    </source>
</evidence>
<dbReference type="GO" id="GO:0003700">
    <property type="term" value="F:DNA-binding transcription factor activity"/>
    <property type="evidence" value="ECO:0007669"/>
    <property type="project" value="TreeGrafter"/>
</dbReference>
<proteinExistence type="predicted"/>
<organism evidence="3 4">
    <name type="scientific">Monilinia fructigena</name>
    <dbReference type="NCBI Taxonomy" id="38457"/>
    <lineage>
        <taxon>Eukaryota</taxon>
        <taxon>Fungi</taxon>
        <taxon>Dikarya</taxon>
        <taxon>Ascomycota</taxon>
        <taxon>Pezizomycotina</taxon>
        <taxon>Leotiomycetes</taxon>
        <taxon>Helotiales</taxon>
        <taxon>Sclerotiniaceae</taxon>
        <taxon>Monilinia</taxon>
    </lineage>
</organism>
<evidence type="ECO:0000256" key="1">
    <source>
        <dbReference type="ARBA" id="ARBA00004123"/>
    </source>
</evidence>
<accession>A0A395IJN3</accession>
<reference evidence="3 4" key="1">
    <citation type="submission" date="2018-06" db="EMBL/GenBank/DDBJ databases">
        <title>Genome Sequence of the Brown Rot Fungal Pathogen Monilinia fructigena.</title>
        <authorList>
            <person name="Landi L."/>
            <person name="De Miccolis Angelini R.M."/>
            <person name="Pollastro S."/>
            <person name="Abate D."/>
            <person name="Faretra F."/>
            <person name="Romanazzi G."/>
        </authorList>
    </citation>
    <scope>NUCLEOTIDE SEQUENCE [LARGE SCALE GENOMIC DNA]</scope>
    <source>
        <strain evidence="3 4">Mfrg269</strain>
    </source>
</reference>
<dbReference type="Pfam" id="PF11951">
    <property type="entry name" value="Fungal_trans_2"/>
    <property type="match status" value="1"/>
</dbReference>
<evidence type="ECO:0000313" key="4">
    <source>
        <dbReference type="Proteomes" id="UP000249056"/>
    </source>
</evidence>